<dbReference type="RefSeq" id="WP_275060641.1">
    <property type="nucleotide sequence ID" value="NZ_CP109618.1"/>
</dbReference>
<sequence>MKKMLVVFLSAVLLLQGCSTNESEQKLVEWGEYSTSQEERLKKNGIDFKVEDDTIYIEEKDLNKAAACCS</sequence>
<evidence type="ECO:0000313" key="1">
    <source>
        <dbReference type="EMBL" id="WED56793.1"/>
    </source>
</evidence>
<reference evidence="1 2" key="1">
    <citation type="submission" date="2022-10" db="EMBL/GenBank/DDBJ databases">
        <title>Complete genome sequence of Exiguobacterium profundum TSS-3 isolated from an extremely saline-alkaline spring located in Ixtapa, Chiapas-Mexico.</title>
        <authorList>
            <person name="Rincon-Rosales R."/>
            <person name="Rogel M.A."/>
            <person name="Rincon-Molina C.I."/>
            <person name="Guerrero G."/>
            <person name="Manzano-Gomez L.A."/>
            <person name="Lopez-Lopez A."/>
            <person name="Rincon Molina F.A."/>
            <person name="Martinez-Romero E."/>
        </authorList>
    </citation>
    <scope>NUCLEOTIDE SEQUENCE [LARGE SCALE GENOMIC DNA]</scope>
    <source>
        <strain evidence="1 2">TSS-3</strain>
        <plasmid evidence="1 2">pEprTSS-3</plasmid>
    </source>
</reference>
<organism evidence="1 2">
    <name type="scientific">Exiguobacterium profundum</name>
    <dbReference type="NCBI Taxonomy" id="307643"/>
    <lineage>
        <taxon>Bacteria</taxon>
        <taxon>Bacillati</taxon>
        <taxon>Bacillota</taxon>
        <taxon>Bacilli</taxon>
        <taxon>Bacillales</taxon>
        <taxon>Bacillales Family XII. Incertae Sedis</taxon>
        <taxon>Exiguobacterium</taxon>
    </lineage>
</organism>
<gene>
    <name evidence="1" type="ORF">OE059_15030</name>
</gene>
<evidence type="ECO:0000313" key="2">
    <source>
        <dbReference type="Proteomes" id="UP001219957"/>
    </source>
</evidence>
<keyword evidence="1" id="KW-0614">Plasmid</keyword>
<name>A0ABY8B5A7_9BACL</name>
<protein>
    <recommendedName>
        <fullName evidence="3">Lipoprotein</fullName>
    </recommendedName>
</protein>
<dbReference type="EMBL" id="CP109618">
    <property type="protein sequence ID" value="WED56793.1"/>
    <property type="molecule type" value="Genomic_DNA"/>
</dbReference>
<dbReference type="PROSITE" id="PS51257">
    <property type="entry name" value="PROKAR_LIPOPROTEIN"/>
    <property type="match status" value="1"/>
</dbReference>
<dbReference type="Proteomes" id="UP001219957">
    <property type="component" value="Plasmid pEprTSS-3"/>
</dbReference>
<keyword evidence="2" id="KW-1185">Reference proteome</keyword>
<proteinExistence type="predicted"/>
<accession>A0ABY8B5A7</accession>
<geneLocation type="plasmid" evidence="1 2">
    <name>pEprTSS-3</name>
</geneLocation>
<evidence type="ECO:0008006" key="3">
    <source>
        <dbReference type="Google" id="ProtNLM"/>
    </source>
</evidence>